<dbReference type="HOGENOM" id="CLU_093961_0_0_1"/>
<proteinExistence type="predicted"/>
<dbReference type="FunCoup" id="G0MSS6">
    <property type="interactions" value="1050"/>
</dbReference>
<gene>
    <name evidence="1" type="ORF">CAEBREN_06292</name>
</gene>
<evidence type="ECO:0000313" key="1">
    <source>
        <dbReference type="EMBL" id="EGT43229.1"/>
    </source>
</evidence>
<reference evidence="2" key="1">
    <citation type="submission" date="2011-07" db="EMBL/GenBank/DDBJ databases">
        <authorList>
            <consortium name="Caenorhabditis brenneri Sequencing and Analysis Consortium"/>
            <person name="Wilson R.K."/>
        </authorList>
    </citation>
    <scope>NUCLEOTIDE SEQUENCE [LARGE SCALE GENOMIC DNA]</scope>
    <source>
        <strain evidence="2">PB2801</strain>
    </source>
</reference>
<dbReference type="eggNOG" id="ENOG502TIIS">
    <property type="taxonomic scope" value="Eukaryota"/>
</dbReference>
<dbReference type="OrthoDB" id="5782507at2759"/>
<dbReference type="InParanoid" id="G0MSS6"/>
<accession>G0MSS6</accession>
<dbReference type="Proteomes" id="UP000008068">
    <property type="component" value="Unassembled WGS sequence"/>
</dbReference>
<evidence type="ECO:0000313" key="2">
    <source>
        <dbReference type="Proteomes" id="UP000008068"/>
    </source>
</evidence>
<keyword evidence="2" id="KW-1185">Reference proteome</keyword>
<dbReference type="AlphaFoldDB" id="G0MSS6"/>
<organism evidence="2">
    <name type="scientific">Caenorhabditis brenneri</name>
    <name type="common">Nematode worm</name>
    <dbReference type="NCBI Taxonomy" id="135651"/>
    <lineage>
        <taxon>Eukaryota</taxon>
        <taxon>Metazoa</taxon>
        <taxon>Ecdysozoa</taxon>
        <taxon>Nematoda</taxon>
        <taxon>Chromadorea</taxon>
        <taxon>Rhabditida</taxon>
        <taxon>Rhabditina</taxon>
        <taxon>Rhabditomorpha</taxon>
        <taxon>Rhabditoidea</taxon>
        <taxon>Rhabditidae</taxon>
        <taxon>Peloderinae</taxon>
        <taxon>Caenorhabditis</taxon>
    </lineage>
</organism>
<name>G0MSS6_CAEBE</name>
<protein>
    <submittedName>
        <fullName evidence="1">Uncharacterized protein</fullName>
    </submittedName>
</protein>
<sequence length="259" mass="29912">MSGLFPKFIIPVQEAFDQIRLKHPDATIDEDTIRNHCIGFLLMESTIKVNHIAIRAVSPPGSTHIKGGAQYKEKNLTFHWACYIGGQPNTGFNVVSCVDNHVTRQKHGRILNFDIGRYDYTREMWLDLQSCFPEGFDTTKTYFIPTPDADIAPRHQFQKDAYVKGMLPIVTVTPNGINSFAKGTQRFIKERFEEYLLEYHESKNPYYLARADFYRKLKVEHMSPEHVIVVGLASCCYIQNYFVEKMLRDAYTDKIESVI</sequence>
<dbReference type="EMBL" id="GL379810">
    <property type="protein sequence ID" value="EGT43229.1"/>
    <property type="molecule type" value="Genomic_DNA"/>
</dbReference>